<protein>
    <submittedName>
        <fullName evidence="1">Uncharacterized protein</fullName>
    </submittedName>
</protein>
<evidence type="ECO:0000313" key="1">
    <source>
        <dbReference type="EnsemblMetazoa" id="PPA39753.1"/>
    </source>
</evidence>
<dbReference type="AlphaFoldDB" id="A0A2A6BXV8"/>
<sequence>MFSSLIFDAGDNIIRITATVTGDVQLLALAYDLWQFLSLSFKNGLPITIEVRNNGDNRYFPCLVAAPCQSVVEKTIFCAVLEACQHNINREQYSSIMMLFEDTMMDKTWSDHLKHHISGWWWVVIGLLSIDGAVLFVRLRR</sequence>
<dbReference type="EnsemblMetazoa" id="PPA39753.1">
    <property type="protein sequence ID" value="PPA39753.1"/>
    <property type="gene ID" value="WBGene00278122"/>
</dbReference>
<evidence type="ECO:0000313" key="2">
    <source>
        <dbReference type="Proteomes" id="UP000005239"/>
    </source>
</evidence>
<reference evidence="2" key="1">
    <citation type="journal article" date="2008" name="Nat. Genet.">
        <title>The Pristionchus pacificus genome provides a unique perspective on nematode lifestyle and parasitism.</title>
        <authorList>
            <person name="Dieterich C."/>
            <person name="Clifton S.W."/>
            <person name="Schuster L.N."/>
            <person name="Chinwalla A."/>
            <person name="Delehaunty K."/>
            <person name="Dinkelacker I."/>
            <person name="Fulton L."/>
            <person name="Fulton R."/>
            <person name="Godfrey J."/>
            <person name="Minx P."/>
            <person name="Mitreva M."/>
            <person name="Roeseler W."/>
            <person name="Tian H."/>
            <person name="Witte H."/>
            <person name="Yang S.P."/>
            <person name="Wilson R.K."/>
            <person name="Sommer R.J."/>
        </authorList>
    </citation>
    <scope>NUCLEOTIDE SEQUENCE [LARGE SCALE GENOMIC DNA]</scope>
    <source>
        <strain evidence="2">PS312</strain>
    </source>
</reference>
<organism evidence="1 2">
    <name type="scientific">Pristionchus pacificus</name>
    <name type="common">Parasitic nematode worm</name>
    <dbReference type="NCBI Taxonomy" id="54126"/>
    <lineage>
        <taxon>Eukaryota</taxon>
        <taxon>Metazoa</taxon>
        <taxon>Ecdysozoa</taxon>
        <taxon>Nematoda</taxon>
        <taxon>Chromadorea</taxon>
        <taxon>Rhabditida</taxon>
        <taxon>Rhabditina</taxon>
        <taxon>Diplogasteromorpha</taxon>
        <taxon>Diplogasteroidea</taxon>
        <taxon>Neodiplogasteridae</taxon>
        <taxon>Pristionchus</taxon>
    </lineage>
</organism>
<reference evidence="1" key="2">
    <citation type="submission" date="2022-06" db="UniProtKB">
        <authorList>
            <consortium name="EnsemblMetazoa"/>
        </authorList>
    </citation>
    <scope>IDENTIFICATION</scope>
    <source>
        <strain evidence="1">PS312</strain>
    </source>
</reference>
<gene>
    <name evidence="1" type="primary">WBGene00278122</name>
</gene>
<accession>A0A8R1UWD7</accession>
<dbReference type="Proteomes" id="UP000005239">
    <property type="component" value="Unassembled WGS sequence"/>
</dbReference>
<name>A0A2A6BXV8_PRIPA</name>
<keyword evidence="2" id="KW-1185">Reference proteome</keyword>
<proteinExistence type="predicted"/>
<accession>A0A2A6BXV8</accession>